<keyword evidence="2" id="KW-1185">Reference proteome</keyword>
<organism evidence="1 2">
    <name type="scientific">Cristinia sonorae</name>
    <dbReference type="NCBI Taxonomy" id="1940300"/>
    <lineage>
        <taxon>Eukaryota</taxon>
        <taxon>Fungi</taxon>
        <taxon>Dikarya</taxon>
        <taxon>Basidiomycota</taxon>
        <taxon>Agaricomycotina</taxon>
        <taxon>Agaricomycetes</taxon>
        <taxon>Agaricomycetidae</taxon>
        <taxon>Agaricales</taxon>
        <taxon>Pleurotineae</taxon>
        <taxon>Stephanosporaceae</taxon>
        <taxon>Cristinia</taxon>
    </lineage>
</organism>
<evidence type="ECO:0000313" key="1">
    <source>
        <dbReference type="EMBL" id="KAH8102127.1"/>
    </source>
</evidence>
<evidence type="ECO:0000313" key="2">
    <source>
        <dbReference type="Proteomes" id="UP000813824"/>
    </source>
</evidence>
<proteinExistence type="predicted"/>
<dbReference type="EMBL" id="JAEVFJ010000010">
    <property type="protein sequence ID" value="KAH8102127.1"/>
    <property type="molecule type" value="Genomic_DNA"/>
</dbReference>
<dbReference type="Proteomes" id="UP000813824">
    <property type="component" value="Unassembled WGS sequence"/>
</dbReference>
<reference evidence="1" key="1">
    <citation type="journal article" date="2021" name="New Phytol.">
        <title>Evolutionary innovations through gain and loss of genes in the ectomycorrhizal Boletales.</title>
        <authorList>
            <person name="Wu G."/>
            <person name="Miyauchi S."/>
            <person name="Morin E."/>
            <person name="Kuo A."/>
            <person name="Drula E."/>
            <person name="Varga T."/>
            <person name="Kohler A."/>
            <person name="Feng B."/>
            <person name="Cao Y."/>
            <person name="Lipzen A."/>
            <person name="Daum C."/>
            <person name="Hundley H."/>
            <person name="Pangilinan J."/>
            <person name="Johnson J."/>
            <person name="Barry K."/>
            <person name="LaButti K."/>
            <person name="Ng V."/>
            <person name="Ahrendt S."/>
            <person name="Min B."/>
            <person name="Choi I.G."/>
            <person name="Park H."/>
            <person name="Plett J.M."/>
            <person name="Magnuson J."/>
            <person name="Spatafora J.W."/>
            <person name="Nagy L.G."/>
            <person name="Henrissat B."/>
            <person name="Grigoriev I.V."/>
            <person name="Yang Z.L."/>
            <person name="Xu J."/>
            <person name="Martin F.M."/>
        </authorList>
    </citation>
    <scope>NUCLEOTIDE SEQUENCE</scope>
    <source>
        <strain evidence="1">KKN 215</strain>
    </source>
</reference>
<protein>
    <recommendedName>
        <fullName evidence="3">F-box domain-containing protein</fullName>
    </recommendedName>
</protein>
<evidence type="ECO:0008006" key="3">
    <source>
        <dbReference type="Google" id="ProtNLM"/>
    </source>
</evidence>
<dbReference type="AlphaFoldDB" id="A0A8K0UR83"/>
<comment type="caution">
    <text evidence="1">The sequence shown here is derived from an EMBL/GenBank/DDBJ whole genome shotgun (WGS) entry which is preliminary data.</text>
</comment>
<sequence length="430" mass="49154">MEILYIPPETVDHIISFVPLNDKKTLASCSLSSRTFSAIAQPYLFRQFNVDGGERKRLKDLLAVACFLSRLAKHIWYISIKCSTSDDNDMVTKPLLLSELMAALELLPNFRSVRLDSLALFDDTPNTTSFYPVHIPHLRIHCDSSANEHSFLKLLSSLGDVDRLHITGLPSSDFPLAFATRTVDILEPFLGNYPQLSAITLMMRVKDIRIGPSFGSDIDSSLLLLGALCRSPTMYSLTFASIYIDSFIIAADVGCMVRSCTALEYLELDLRLPYYNKRTKEPLRDAFEWHKLCLSKCPTLRRLNVIGASKSRLFFSENAPLKLFLDILSTAPMSQLQELTCCLIISGWEIASFLRSIFKDRRYSMDWKRFRSMLLECNNLKGLNFGMIDEFDPEASELFMSQLRELVLWELAEWCDMEIVRVERMVVVQW</sequence>
<name>A0A8K0UR83_9AGAR</name>
<accession>A0A8K0UR83</accession>
<gene>
    <name evidence="1" type="ORF">BXZ70DRAFT_54848</name>
</gene>